<organism evidence="2 3">
    <name type="scientific">Monodon monoceros</name>
    <name type="common">Narwhal</name>
    <name type="synonym">Ceratodon monodon</name>
    <dbReference type="NCBI Taxonomy" id="40151"/>
    <lineage>
        <taxon>Eukaryota</taxon>
        <taxon>Metazoa</taxon>
        <taxon>Chordata</taxon>
        <taxon>Craniata</taxon>
        <taxon>Vertebrata</taxon>
        <taxon>Euteleostomi</taxon>
        <taxon>Mammalia</taxon>
        <taxon>Eutheria</taxon>
        <taxon>Laurasiatheria</taxon>
        <taxon>Artiodactyla</taxon>
        <taxon>Whippomorpha</taxon>
        <taxon>Cetacea</taxon>
        <taxon>Odontoceti</taxon>
        <taxon>Monodontidae</taxon>
        <taxon>Monodon</taxon>
    </lineage>
</organism>
<dbReference type="EMBL" id="RWIC01001294">
    <property type="protein sequence ID" value="TKC36502.1"/>
    <property type="molecule type" value="Genomic_DNA"/>
</dbReference>
<keyword evidence="1" id="KW-1133">Transmembrane helix</keyword>
<dbReference type="SUPFAM" id="SSF48726">
    <property type="entry name" value="Immunoglobulin"/>
    <property type="match status" value="1"/>
</dbReference>
<dbReference type="InterPro" id="IPR036179">
    <property type="entry name" value="Ig-like_dom_sf"/>
</dbReference>
<keyword evidence="1" id="KW-0472">Membrane</keyword>
<name>A0A4U1EJI1_MONMO</name>
<dbReference type="Gene3D" id="2.60.40.10">
    <property type="entry name" value="Immunoglobulins"/>
    <property type="match status" value="1"/>
</dbReference>
<dbReference type="Proteomes" id="UP000308365">
    <property type="component" value="Unassembled WGS sequence"/>
</dbReference>
<accession>A0A4U1EJI1</accession>
<dbReference type="InterPro" id="IPR013783">
    <property type="entry name" value="Ig-like_fold"/>
</dbReference>
<protein>
    <submittedName>
        <fullName evidence="2">Uncharacterized protein</fullName>
    </submittedName>
</protein>
<reference evidence="3" key="1">
    <citation type="journal article" date="2019" name="IScience">
        <title>Narwhal Genome Reveals Long-Term Low Genetic Diversity despite Current Large Abundance Size.</title>
        <authorList>
            <person name="Westbury M.V."/>
            <person name="Petersen B."/>
            <person name="Garde E."/>
            <person name="Heide-Jorgensen M.P."/>
            <person name="Lorenzen E.D."/>
        </authorList>
    </citation>
    <scope>NUCLEOTIDE SEQUENCE [LARGE SCALE GENOMIC DNA]</scope>
</reference>
<evidence type="ECO:0000313" key="2">
    <source>
        <dbReference type="EMBL" id="TKC36502.1"/>
    </source>
</evidence>
<evidence type="ECO:0000313" key="3">
    <source>
        <dbReference type="Proteomes" id="UP000308365"/>
    </source>
</evidence>
<evidence type="ECO:0000256" key="1">
    <source>
        <dbReference type="SAM" id="Phobius"/>
    </source>
</evidence>
<feature type="transmembrane region" description="Helical" evidence="1">
    <location>
        <begin position="104"/>
        <end position="123"/>
    </location>
</feature>
<sequence>VYTGALSLFAQPHPVVTLGETGTLYCNSGSTYDLFTLSKQHGEGDFMNCIKQSYNRFHISPRDLQVYGSYKTFPYKWKSSSKPLKLIVTDAAPGNHDAENVVRFALAAMSLVILGVFLVDAWFSRKDFKRKSRAH</sequence>
<feature type="non-terminal residue" evidence="2">
    <location>
        <position position="1"/>
    </location>
</feature>
<proteinExistence type="predicted"/>
<dbReference type="AlphaFoldDB" id="A0A4U1EJI1"/>
<comment type="caution">
    <text evidence="2">The sequence shown here is derived from an EMBL/GenBank/DDBJ whole genome shotgun (WGS) entry which is preliminary data.</text>
</comment>
<keyword evidence="1" id="KW-0812">Transmembrane</keyword>
<gene>
    <name evidence="2" type="ORF">EI555_020531</name>
</gene>